<organism evidence="1 2">
    <name type="scientific">Diplocloster agilis</name>
    <dbReference type="NCBI Taxonomy" id="2850323"/>
    <lineage>
        <taxon>Bacteria</taxon>
        <taxon>Bacillati</taxon>
        <taxon>Bacillota</taxon>
        <taxon>Clostridia</taxon>
        <taxon>Lachnospirales</taxon>
        <taxon>Lachnospiraceae</taxon>
        <taxon>Diplocloster</taxon>
    </lineage>
</organism>
<dbReference type="Proteomes" id="UP000712157">
    <property type="component" value="Unassembled WGS sequence"/>
</dbReference>
<sequence length="87" mass="9839">MRIIVRSKDVNLWLPIPLRMAGAAVSLIPESVFLEMRKSVPAPYGEFVTKQILRDLVRECISILLDYRGLEIVHIEASDGTFVSIKL</sequence>
<dbReference type="EMBL" id="JAHQCW010000037">
    <property type="protein sequence ID" value="MBU9738540.1"/>
    <property type="molecule type" value="Genomic_DNA"/>
</dbReference>
<name>A0A949NIQ3_9FIRM</name>
<comment type="caution">
    <text evidence="1">The sequence shown here is derived from an EMBL/GenBank/DDBJ whole genome shotgun (WGS) entry which is preliminary data.</text>
</comment>
<evidence type="ECO:0000313" key="2">
    <source>
        <dbReference type="Proteomes" id="UP000712157"/>
    </source>
</evidence>
<dbReference type="AlphaFoldDB" id="A0A949NIQ3"/>
<accession>A0A949NIQ3</accession>
<evidence type="ECO:0000313" key="1">
    <source>
        <dbReference type="EMBL" id="MBU9738540.1"/>
    </source>
</evidence>
<keyword evidence="2" id="KW-1185">Reference proteome</keyword>
<reference evidence="1" key="1">
    <citation type="submission" date="2021-06" db="EMBL/GenBank/DDBJ databases">
        <title>Description of novel taxa of the family Lachnospiraceae.</title>
        <authorList>
            <person name="Chaplin A.V."/>
            <person name="Sokolova S.R."/>
            <person name="Pikina A.P."/>
            <person name="Korzhanova M."/>
            <person name="Belova V."/>
            <person name="Korostin D."/>
            <person name="Efimov B.A."/>
        </authorList>
    </citation>
    <scope>NUCLEOTIDE SEQUENCE</scope>
    <source>
        <strain evidence="1">ASD5720</strain>
    </source>
</reference>
<protein>
    <submittedName>
        <fullName evidence="1">Uncharacterized protein</fullName>
    </submittedName>
</protein>
<gene>
    <name evidence="1" type="ORF">KTH89_18520</name>
</gene>
<proteinExistence type="predicted"/>
<dbReference type="RefSeq" id="WP_158344266.1">
    <property type="nucleotide sequence ID" value="NZ_JAHQCW010000037.1"/>
</dbReference>